<evidence type="ECO:0000259" key="1">
    <source>
        <dbReference type="Pfam" id="PF09834"/>
    </source>
</evidence>
<evidence type="ECO:0000313" key="3">
    <source>
        <dbReference type="Proteomes" id="UP001181622"/>
    </source>
</evidence>
<name>A0ABU1DH31_9HYPH</name>
<evidence type="ECO:0000313" key="2">
    <source>
        <dbReference type="EMBL" id="MDR4307427.1"/>
    </source>
</evidence>
<protein>
    <submittedName>
        <fullName evidence="2">DUF2061 domain-containing protein</fullName>
    </submittedName>
</protein>
<keyword evidence="3" id="KW-1185">Reference proteome</keyword>
<dbReference type="RefSeq" id="WP_309392268.1">
    <property type="nucleotide sequence ID" value="NZ_JADBEO010000025.1"/>
</dbReference>
<dbReference type="Proteomes" id="UP001181622">
    <property type="component" value="Unassembled WGS sequence"/>
</dbReference>
<reference evidence="2" key="1">
    <citation type="submission" date="2020-10" db="EMBL/GenBank/DDBJ databases">
        <authorList>
            <person name="Abbas A."/>
            <person name="Razzaq R."/>
            <person name="Waqas M."/>
            <person name="Abbas N."/>
            <person name="Nielsen T.K."/>
            <person name="Hansen L.H."/>
            <person name="Hussain S."/>
            <person name="Shahid M."/>
        </authorList>
    </citation>
    <scope>NUCLEOTIDE SEQUENCE</scope>
    <source>
        <strain evidence="2">S14</strain>
    </source>
</reference>
<sequence>MTDIIVTANATPARSLAKTISWRALGSLDTMFLGWLFTGSLKVAGSIASAEVVTKIVLYYLHERGWAHIGWGLRIPKPLGHAQDTSSATQSR</sequence>
<feature type="domain" description="DUF2061" evidence="1">
    <location>
        <begin position="16"/>
        <end position="67"/>
    </location>
</feature>
<gene>
    <name evidence="2" type="ORF">IHQ68_12450</name>
</gene>
<proteinExistence type="predicted"/>
<dbReference type="EMBL" id="JADBEO010000025">
    <property type="protein sequence ID" value="MDR4307427.1"/>
    <property type="molecule type" value="Genomic_DNA"/>
</dbReference>
<organism evidence="2 3">
    <name type="scientific">Chelatococcus sambhunathii</name>
    <dbReference type="NCBI Taxonomy" id="363953"/>
    <lineage>
        <taxon>Bacteria</taxon>
        <taxon>Pseudomonadati</taxon>
        <taxon>Pseudomonadota</taxon>
        <taxon>Alphaproteobacteria</taxon>
        <taxon>Hyphomicrobiales</taxon>
        <taxon>Chelatococcaceae</taxon>
        <taxon>Chelatococcus</taxon>
    </lineage>
</organism>
<dbReference type="InterPro" id="IPR018638">
    <property type="entry name" value="DUF2061_membrane"/>
</dbReference>
<comment type="caution">
    <text evidence="2">The sequence shown here is derived from an EMBL/GenBank/DDBJ whole genome shotgun (WGS) entry which is preliminary data.</text>
</comment>
<accession>A0ABU1DH31</accession>
<dbReference type="Pfam" id="PF09834">
    <property type="entry name" value="DUF2061"/>
    <property type="match status" value="1"/>
</dbReference>